<sequence>MPPKKGSKNAAKYQRQLVERTMSLLNDLLADMNSSGALFENITSLSKFLEKRSGASSVTLRRNPRYRELLDKYLNSQRGAVSVLSKTQKDQNILKTRIKLLEIENSNKATKIRRLEAALSNLTQSADITPPPLEAPEVDGSRNSYDDFTCTANLVLALLELLPGVIVDSKRRVIIDEHSLSSNDVVATENLAGPFINWMLSRDAL</sequence>
<organism evidence="1 2">
    <name type="scientific">Sulfitobacter brevis</name>
    <dbReference type="NCBI Taxonomy" id="74348"/>
    <lineage>
        <taxon>Bacteria</taxon>
        <taxon>Pseudomonadati</taxon>
        <taxon>Pseudomonadota</taxon>
        <taxon>Alphaproteobacteria</taxon>
        <taxon>Rhodobacterales</taxon>
        <taxon>Roseobacteraceae</taxon>
        <taxon>Sulfitobacter</taxon>
    </lineage>
</organism>
<dbReference type="Proteomes" id="UP000198977">
    <property type="component" value="Unassembled WGS sequence"/>
</dbReference>
<proteinExistence type="predicted"/>
<dbReference type="STRING" id="74348.SAMN04488523_1335"/>
<evidence type="ECO:0000313" key="2">
    <source>
        <dbReference type="Proteomes" id="UP000198977"/>
    </source>
</evidence>
<keyword evidence="2" id="KW-1185">Reference proteome</keyword>
<dbReference type="AlphaFoldDB" id="A0A1I2H110"/>
<evidence type="ECO:0000313" key="1">
    <source>
        <dbReference type="EMBL" id="SFF22496.1"/>
    </source>
</evidence>
<reference evidence="1 2" key="1">
    <citation type="submission" date="2016-10" db="EMBL/GenBank/DDBJ databases">
        <authorList>
            <person name="de Groot N.N."/>
        </authorList>
    </citation>
    <scope>NUCLEOTIDE SEQUENCE [LARGE SCALE GENOMIC DNA]</scope>
    <source>
        <strain evidence="1 2">DSM 11443</strain>
    </source>
</reference>
<dbReference type="EMBL" id="FOMW01000033">
    <property type="protein sequence ID" value="SFF22496.1"/>
    <property type="molecule type" value="Genomic_DNA"/>
</dbReference>
<gene>
    <name evidence="1" type="ORF">SAMN04488523_1335</name>
</gene>
<name>A0A1I2H110_9RHOB</name>
<accession>A0A1I2H110</accession>
<protein>
    <submittedName>
        <fullName evidence="1">Uncharacterized protein</fullName>
    </submittedName>
</protein>
<dbReference type="RefSeq" id="WP_093925533.1">
    <property type="nucleotide sequence ID" value="NZ_FOMW01000033.1"/>
</dbReference>